<keyword evidence="2" id="KW-0645">Protease</keyword>
<comment type="caution">
    <text evidence="7">The sequence shown here is derived from an EMBL/GenBank/DDBJ whole genome shotgun (WGS) entry which is preliminary data.</text>
</comment>
<feature type="compositionally biased region" description="Polar residues" evidence="5">
    <location>
        <begin position="193"/>
        <end position="208"/>
    </location>
</feature>
<name>A0ABQ4Y563_9ASTR</name>
<feature type="compositionally biased region" description="Acidic residues" evidence="5">
    <location>
        <begin position="41"/>
        <end position="52"/>
    </location>
</feature>
<sequence>MRVTPSHTKKVFANMKRQGKDFSGRDIPLYLAMIVQVQEQEGEEPMADETENVESVPTHSNDPLLSGEERLKLNELMELYTNWLKRLRKIGRSAQVVSSKDEGLGAQEDASKQERKFADLDADIEEVEVEKVVSTAEVTTASATTTTVDELTLAHTLIEIKAAKPKVVTTVATMTTIAVTRPKARRVVVQEPSEFTTTTSPLQPSQLQQDKDKGKAKMVEPEKPLKKNDQILIDEEIAQRLQEELQAEIEEEERLARQKEEEANIALIESWDNTQAMMDAEEQEELTIEERSKLFNANVTRWQPIYANEQEEDDDHNSYSLMGFAWAFKTRILDSFRVEGHHFYRRDKRYPRVVAWRSNKKFYRHMLCGFFHGRRPTSTLSPNEFEARSDWWVSSRGYFDGHIHKPARIPCLVNQHTQDDVLVDYYRRLEEHDRALKELMQKDAAPKQMYNKMNNFMEQTPMSSHPATLNWQNPMPQPGYVPWSSQYGSSHHRDVGLVNLSPFTGLPPTTVLSKKRGDKSRNKGTNPDVAPFNLENAIVDDNVVVEEVMITGACQTDDYIVYENVDPSKQMNAWIELLIRERPHDARWRVAKSRATSLHPRSNQFIIQTNPHIIGTLDGSTHLYPSWNDVDWVYMPINAGGDHWVTGAVNLPNFRFYVFDSLHSEFDSPTLFETIRNWTNVVKVIFQSHGCFQGTGRQPYNFQQRLLKNTCWTWYLKLQAEFDEEERLVREKAEKEKETNIALIEEWDDIQEKINVDYQLAERLPAQEQEELSDAERATLFQQLLKKRRKHFAAKRA</sequence>
<keyword evidence="8" id="KW-1185">Reference proteome</keyword>
<feature type="coiled-coil region" evidence="4">
    <location>
        <begin position="233"/>
        <end position="269"/>
    </location>
</feature>
<feature type="region of interest" description="Disordered" evidence="5">
    <location>
        <begin position="508"/>
        <end position="528"/>
    </location>
</feature>
<dbReference type="InterPro" id="IPR003653">
    <property type="entry name" value="Peptidase_C48_C"/>
</dbReference>
<reference evidence="7" key="2">
    <citation type="submission" date="2022-01" db="EMBL/GenBank/DDBJ databases">
        <authorList>
            <person name="Yamashiro T."/>
            <person name="Shiraishi A."/>
            <person name="Satake H."/>
            <person name="Nakayama K."/>
        </authorList>
    </citation>
    <scope>NUCLEOTIDE SEQUENCE</scope>
</reference>
<comment type="similarity">
    <text evidence="1">Belongs to the peptidase C48 family.</text>
</comment>
<protein>
    <submittedName>
        <fullName evidence="7">Phospholipase-like protein</fullName>
    </submittedName>
</protein>
<accession>A0ABQ4Y563</accession>
<reference evidence="7" key="1">
    <citation type="journal article" date="2022" name="Int. J. Mol. Sci.">
        <title>Draft Genome of Tanacetum Coccineum: Genomic Comparison of Closely Related Tanacetum-Family Plants.</title>
        <authorList>
            <person name="Yamashiro T."/>
            <person name="Shiraishi A."/>
            <person name="Nakayama K."/>
            <person name="Satake H."/>
        </authorList>
    </citation>
    <scope>NUCLEOTIDE SEQUENCE</scope>
</reference>
<feature type="domain" description="Ubiquitin-like protease family profile" evidence="6">
    <location>
        <begin position="628"/>
        <end position="664"/>
    </location>
</feature>
<keyword evidence="4" id="KW-0175">Coiled coil</keyword>
<evidence type="ECO:0000256" key="2">
    <source>
        <dbReference type="ARBA" id="ARBA00022670"/>
    </source>
</evidence>
<evidence type="ECO:0000256" key="1">
    <source>
        <dbReference type="ARBA" id="ARBA00005234"/>
    </source>
</evidence>
<evidence type="ECO:0000256" key="5">
    <source>
        <dbReference type="SAM" id="MobiDB-lite"/>
    </source>
</evidence>
<dbReference type="Pfam" id="PF02902">
    <property type="entry name" value="Peptidase_C48"/>
    <property type="match status" value="1"/>
</dbReference>
<dbReference type="Proteomes" id="UP001151760">
    <property type="component" value="Unassembled WGS sequence"/>
</dbReference>
<gene>
    <name evidence="7" type="ORF">Tco_0705634</name>
</gene>
<evidence type="ECO:0000256" key="4">
    <source>
        <dbReference type="SAM" id="Coils"/>
    </source>
</evidence>
<organism evidence="7 8">
    <name type="scientific">Tanacetum coccineum</name>
    <dbReference type="NCBI Taxonomy" id="301880"/>
    <lineage>
        <taxon>Eukaryota</taxon>
        <taxon>Viridiplantae</taxon>
        <taxon>Streptophyta</taxon>
        <taxon>Embryophyta</taxon>
        <taxon>Tracheophyta</taxon>
        <taxon>Spermatophyta</taxon>
        <taxon>Magnoliopsida</taxon>
        <taxon>eudicotyledons</taxon>
        <taxon>Gunneridae</taxon>
        <taxon>Pentapetalae</taxon>
        <taxon>asterids</taxon>
        <taxon>campanulids</taxon>
        <taxon>Asterales</taxon>
        <taxon>Asteraceae</taxon>
        <taxon>Asteroideae</taxon>
        <taxon>Anthemideae</taxon>
        <taxon>Anthemidinae</taxon>
        <taxon>Tanacetum</taxon>
    </lineage>
</organism>
<dbReference type="Gene3D" id="3.40.395.10">
    <property type="entry name" value="Adenoviral Proteinase, Chain A"/>
    <property type="match status" value="1"/>
</dbReference>
<evidence type="ECO:0000313" key="8">
    <source>
        <dbReference type="Proteomes" id="UP001151760"/>
    </source>
</evidence>
<evidence type="ECO:0000259" key="6">
    <source>
        <dbReference type="Pfam" id="PF02902"/>
    </source>
</evidence>
<dbReference type="EMBL" id="BQNB010010105">
    <property type="protein sequence ID" value="GJS72793.1"/>
    <property type="molecule type" value="Genomic_DNA"/>
</dbReference>
<evidence type="ECO:0000256" key="3">
    <source>
        <dbReference type="ARBA" id="ARBA00022801"/>
    </source>
</evidence>
<keyword evidence="3" id="KW-0378">Hydrolase</keyword>
<feature type="compositionally biased region" description="Basic and acidic residues" evidence="5">
    <location>
        <begin position="209"/>
        <end position="219"/>
    </location>
</feature>
<feature type="region of interest" description="Disordered" evidence="5">
    <location>
        <begin position="41"/>
        <end position="65"/>
    </location>
</feature>
<evidence type="ECO:0000313" key="7">
    <source>
        <dbReference type="EMBL" id="GJS72793.1"/>
    </source>
</evidence>
<dbReference type="SUPFAM" id="SSF54001">
    <property type="entry name" value="Cysteine proteinases"/>
    <property type="match status" value="1"/>
</dbReference>
<proteinExistence type="inferred from homology"/>
<feature type="region of interest" description="Disordered" evidence="5">
    <location>
        <begin position="190"/>
        <end position="219"/>
    </location>
</feature>
<feature type="compositionally biased region" description="Polar residues" evidence="5">
    <location>
        <begin position="53"/>
        <end position="63"/>
    </location>
</feature>
<dbReference type="InterPro" id="IPR038765">
    <property type="entry name" value="Papain-like_cys_pep_sf"/>
</dbReference>